<protein>
    <submittedName>
        <fullName evidence="2">Uncharacterized protein</fullName>
    </submittedName>
</protein>
<organism evidence="2 3">
    <name type="scientific">Hondaea fermentalgiana</name>
    <dbReference type="NCBI Taxonomy" id="2315210"/>
    <lineage>
        <taxon>Eukaryota</taxon>
        <taxon>Sar</taxon>
        <taxon>Stramenopiles</taxon>
        <taxon>Bigyra</taxon>
        <taxon>Labyrinthulomycetes</taxon>
        <taxon>Thraustochytrida</taxon>
        <taxon>Thraustochytriidae</taxon>
        <taxon>Hondaea</taxon>
    </lineage>
</organism>
<dbReference type="AlphaFoldDB" id="A0A2R5H2Z3"/>
<keyword evidence="3" id="KW-1185">Reference proteome</keyword>
<feature type="compositionally biased region" description="Polar residues" evidence="1">
    <location>
        <begin position="55"/>
        <end position="73"/>
    </location>
</feature>
<evidence type="ECO:0000313" key="2">
    <source>
        <dbReference type="EMBL" id="GBG34774.1"/>
    </source>
</evidence>
<accession>A0A2R5H2Z3</accession>
<proteinExistence type="predicted"/>
<name>A0A2R5H2Z3_9STRA</name>
<feature type="region of interest" description="Disordered" evidence="1">
    <location>
        <begin position="55"/>
        <end position="80"/>
    </location>
</feature>
<comment type="caution">
    <text evidence="2">The sequence shown here is derived from an EMBL/GenBank/DDBJ whole genome shotgun (WGS) entry which is preliminary data.</text>
</comment>
<reference evidence="2 3" key="1">
    <citation type="submission" date="2017-12" db="EMBL/GenBank/DDBJ databases">
        <title>Sequencing, de novo assembly and annotation of complete genome of a new Thraustochytrid species, strain FCC1311.</title>
        <authorList>
            <person name="Sedici K."/>
            <person name="Godart F."/>
            <person name="Aiese Cigliano R."/>
            <person name="Sanseverino W."/>
            <person name="Barakat M."/>
            <person name="Ortet P."/>
            <person name="Marechal E."/>
            <person name="Cagnac O."/>
            <person name="Amato A."/>
        </authorList>
    </citation>
    <scope>NUCLEOTIDE SEQUENCE [LARGE SCALE GENOMIC DNA]</scope>
</reference>
<evidence type="ECO:0000256" key="1">
    <source>
        <dbReference type="SAM" id="MobiDB-lite"/>
    </source>
</evidence>
<dbReference type="Proteomes" id="UP000241890">
    <property type="component" value="Unassembled WGS sequence"/>
</dbReference>
<dbReference type="EMBL" id="BEYU01000215">
    <property type="protein sequence ID" value="GBG34774.1"/>
    <property type="molecule type" value="Genomic_DNA"/>
</dbReference>
<evidence type="ECO:0000313" key="3">
    <source>
        <dbReference type="Proteomes" id="UP000241890"/>
    </source>
</evidence>
<dbReference type="InParanoid" id="A0A2R5H2Z3"/>
<sequence length="308" mass="32701">MMEAAVARLETWSRTVFGLDQDQPGRTGMTTLALGLLGLVVLGALARSAWTRSSGASQSLDGSAGVSQQNTAKRTPIKPIAQGSVSSEVAGLVPSNEAASDFLRNVRAGAIHIVSVQSGARQLGQASVAMKALVNEPGPVSNDTAIRVAAVMQDLVLKAWQEYEPDTSSLPQTLGARVVELLTVSPTMDVLLDAHIMPPSMSQPAYTLVVARGEVRCITEGFVGSPLLGPADPNQKYTMQRLRLLSSNVLDVTSSSTSRELRLEYCIMATQAKRSTDILTGTHASLRELCGIQHAITASTWQDFLLSS</sequence>
<gene>
    <name evidence="2" type="ORF">FCC1311_109962</name>
</gene>